<organism evidence="1 2">
    <name type="scientific">Methylomonas lenta</name>
    <dbReference type="NCBI Taxonomy" id="980561"/>
    <lineage>
        <taxon>Bacteria</taxon>
        <taxon>Pseudomonadati</taxon>
        <taxon>Pseudomonadota</taxon>
        <taxon>Gammaproteobacteria</taxon>
        <taxon>Methylococcales</taxon>
        <taxon>Methylococcaceae</taxon>
        <taxon>Methylomonas</taxon>
    </lineage>
</organism>
<comment type="caution">
    <text evidence="1">The sequence shown here is derived from an EMBL/GenBank/DDBJ whole genome shotgun (WGS) entry which is preliminary data.</text>
</comment>
<proteinExistence type="predicted"/>
<accession>A0A177NVZ1</accession>
<keyword evidence="2" id="KW-1185">Reference proteome</keyword>
<sequence>MGWVNLTLVRDGILKRFLVWDAEASPTAFRRKAWEAYADVDFGEILMGLMRTGLTQRFCFWLDF</sequence>
<dbReference type="STRING" id="980561.A1359_02415"/>
<dbReference type="Proteomes" id="UP000078476">
    <property type="component" value="Unassembled WGS sequence"/>
</dbReference>
<evidence type="ECO:0000313" key="2">
    <source>
        <dbReference type="Proteomes" id="UP000078476"/>
    </source>
</evidence>
<reference evidence="1 2" key="1">
    <citation type="submission" date="2016-03" db="EMBL/GenBank/DDBJ databases">
        <authorList>
            <person name="Ploux O."/>
        </authorList>
    </citation>
    <scope>NUCLEOTIDE SEQUENCE [LARGE SCALE GENOMIC DNA]</scope>
    <source>
        <strain evidence="1 2">R-45370</strain>
    </source>
</reference>
<protein>
    <submittedName>
        <fullName evidence="1">Uncharacterized protein</fullName>
    </submittedName>
</protein>
<evidence type="ECO:0000313" key="1">
    <source>
        <dbReference type="EMBL" id="OAI21359.1"/>
    </source>
</evidence>
<gene>
    <name evidence="1" type="ORF">A1359_02415</name>
</gene>
<dbReference type="EMBL" id="LUUI01000011">
    <property type="protein sequence ID" value="OAI21359.1"/>
    <property type="molecule type" value="Genomic_DNA"/>
</dbReference>
<name>A0A177NVZ1_9GAMM</name>
<dbReference type="AlphaFoldDB" id="A0A177NVZ1"/>